<sequence length="73" mass="7531">MLAMSAAGEVLLGCQPFTPYVRADPSRSMSVRDSPTAISRSDASGHAGPWAGLMSQLNGVAPSVSWDAGHLMA</sequence>
<evidence type="ECO:0000256" key="1">
    <source>
        <dbReference type="SAM" id="MobiDB-lite"/>
    </source>
</evidence>
<evidence type="ECO:0000313" key="2">
    <source>
        <dbReference type="EMBL" id="AZS69641.1"/>
    </source>
</evidence>
<dbReference type="Proteomes" id="UP000275579">
    <property type="component" value="Chromosome"/>
</dbReference>
<proteinExistence type="predicted"/>
<dbReference type="EMBL" id="CP029042">
    <property type="protein sequence ID" value="AZS69641.1"/>
    <property type="molecule type" value="Genomic_DNA"/>
</dbReference>
<name>A0A3Q9K6H6_9ACTN</name>
<reference evidence="2 3" key="1">
    <citation type="submission" date="2018-04" db="EMBL/GenBank/DDBJ databases">
        <title>Complete genome sequences of Streptomyces lydicus strain WYEC and characterization of antagonistic properties of biological control agents.</title>
        <authorList>
            <person name="Mariita R.M."/>
            <person name="Sello J.K."/>
        </authorList>
    </citation>
    <scope>NUCLEOTIDE SEQUENCE [LARGE SCALE GENOMIC DNA]</scope>
    <source>
        <strain evidence="2 3">WYEC 108</strain>
    </source>
</reference>
<gene>
    <name evidence="2" type="ORF">DDE74_00355</name>
</gene>
<feature type="compositionally biased region" description="Polar residues" evidence="1">
    <location>
        <begin position="27"/>
        <end position="42"/>
    </location>
</feature>
<accession>A0A3Q9K6H6</accession>
<organism evidence="2 3">
    <name type="scientific">Streptomyces lydicus</name>
    <dbReference type="NCBI Taxonomy" id="47763"/>
    <lineage>
        <taxon>Bacteria</taxon>
        <taxon>Bacillati</taxon>
        <taxon>Actinomycetota</taxon>
        <taxon>Actinomycetes</taxon>
        <taxon>Kitasatosporales</taxon>
        <taxon>Streptomycetaceae</taxon>
        <taxon>Streptomyces</taxon>
    </lineage>
</organism>
<evidence type="ECO:0000313" key="3">
    <source>
        <dbReference type="Proteomes" id="UP000275579"/>
    </source>
</evidence>
<protein>
    <submittedName>
        <fullName evidence="2">Uncharacterized protein</fullName>
    </submittedName>
</protein>
<dbReference type="AlphaFoldDB" id="A0A3Q9K6H6"/>
<feature type="region of interest" description="Disordered" evidence="1">
    <location>
        <begin position="24"/>
        <end position="45"/>
    </location>
</feature>